<reference evidence="1 2" key="1">
    <citation type="submission" date="2019-11" db="EMBL/GenBank/DDBJ databases">
        <title>Type strains purchased from KCTC, JCM and DSMZ.</title>
        <authorList>
            <person name="Lu H."/>
        </authorList>
    </citation>
    <scope>NUCLEOTIDE SEQUENCE [LARGE SCALE GENOMIC DNA]</scope>
    <source>
        <strain evidence="1 2">KCTC 42409</strain>
    </source>
</reference>
<organism evidence="1 2">
    <name type="scientific">Pseudoduganella ginsengisoli</name>
    <dbReference type="NCBI Taxonomy" id="1462440"/>
    <lineage>
        <taxon>Bacteria</taxon>
        <taxon>Pseudomonadati</taxon>
        <taxon>Pseudomonadota</taxon>
        <taxon>Betaproteobacteria</taxon>
        <taxon>Burkholderiales</taxon>
        <taxon>Oxalobacteraceae</taxon>
        <taxon>Telluria group</taxon>
        <taxon>Pseudoduganella</taxon>
    </lineage>
</organism>
<comment type="caution">
    <text evidence="1">The sequence shown here is derived from an EMBL/GenBank/DDBJ whole genome shotgun (WGS) entry which is preliminary data.</text>
</comment>
<protein>
    <submittedName>
        <fullName evidence="1">Uncharacterized protein</fullName>
    </submittedName>
</protein>
<evidence type="ECO:0000313" key="1">
    <source>
        <dbReference type="EMBL" id="MTW02428.1"/>
    </source>
</evidence>
<proteinExistence type="predicted"/>
<dbReference type="AlphaFoldDB" id="A0A6L6PZJ9"/>
<dbReference type="RefSeq" id="WP_155438791.1">
    <property type="nucleotide sequence ID" value="NZ_WNLA01000004.1"/>
</dbReference>
<keyword evidence="2" id="KW-1185">Reference proteome</keyword>
<name>A0A6L6PZJ9_9BURK</name>
<feature type="non-terminal residue" evidence="1">
    <location>
        <position position="60"/>
    </location>
</feature>
<sequence length="60" mass="6119">MTLVRNNKHMLDEEICAAAASTLHDSVLAGAAARGAAIAVIDSATGRQHSYAELAAGRAV</sequence>
<gene>
    <name evidence="1" type="ORF">GM668_10080</name>
</gene>
<dbReference type="Proteomes" id="UP000484015">
    <property type="component" value="Unassembled WGS sequence"/>
</dbReference>
<evidence type="ECO:0000313" key="2">
    <source>
        <dbReference type="Proteomes" id="UP000484015"/>
    </source>
</evidence>
<accession>A0A6L6PZJ9</accession>
<dbReference type="EMBL" id="WNLA01000004">
    <property type="protein sequence ID" value="MTW02428.1"/>
    <property type="molecule type" value="Genomic_DNA"/>
</dbReference>